<keyword evidence="4" id="KW-1185">Reference proteome</keyword>
<dbReference type="RefSeq" id="WP_144236678.1">
    <property type="nucleotide sequence ID" value="NZ_VJWA01000001.1"/>
</dbReference>
<feature type="domain" description="AMP-dependent synthetase/ligase" evidence="1">
    <location>
        <begin position="15"/>
        <end position="369"/>
    </location>
</feature>
<dbReference type="PANTHER" id="PTHR43767">
    <property type="entry name" value="LONG-CHAIN-FATTY-ACID--COA LIGASE"/>
    <property type="match status" value="1"/>
</dbReference>
<proteinExistence type="predicted"/>
<dbReference type="OrthoDB" id="7415522at2"/>
<evidence type="ECO:0000259" key="1">
    <source>
        <dbReference type="Pfam" id="PF00501"/>
    </source>
</evidence>
<accession>A0A552UID7</accession>
<sequence length="516" mass="54500">MTDWSFGRIFTALKAAVPPDRPALIHGASVTSWADFDRRTDALAAAFLASGAGPGDKVAILARNGPAYLEATVAAFKARMVHVNVNYRYGATELEYILDNSDAAVLVLDPEFAPVIDTLDLPKLRLKLVVGPAYEAAATTDVALPPQDYSGDDLLFIYTGGTTGVPKGVMWDQAAMWQLMGGGGSTMHGEPPTPTLDALLDNVRAGTGVLRSLILPPLMHGSGFLVAVYTLARGGTVLTLPSAGYHPLEALDLCAAHAPDYAVIVGDAFARPLLKALDEGAGSITSLRTIISSGTMWSPEVKAGLLRHNPQLITIDAFSSSESLGMGVAVQTGANAGSATRFMTDPDTLVLDEDMRPVVPGSGVAGRVARSGLIPRGYYKDPVKSAATFVEYDGRRWSIPGDWATIEADGTLTLLGRGSQCINSGGEKIFPEEVEETLKTHAAVDDALVFGVSDEKWGQSVTAVVEGRAADADELIAHVRAQLAAYKAPKRIVFVEKVPRAPNGKADYVRAKEMAA</sequence>
<feature type="domain" description="AMP-binding enzyme C-terminal" evidence="2">
    <location>
        <begin position="433"/>
        <end position="505"/>
    </location>
</feature>
<dbReference type="PANTHER" id="PTHR43767:SF1">
    <property type="entry name" value="NONRIBOSOMAL PEPTIDE SYNTHASE PES1 (EUROFUNG)-RELATED"/>
    <property type="match status" value="1"/>
</dbReference>
<evidence type="ECO:0000259" key="2">
    <source>
        <dbReference type="Pfam" id="PF13193"/>
    </source>
</evidence>
<dbReference type="Gene3D" id="3.40.50.12780">
    <property type="entry name" value="N-terminal domain of ligase-like"/>
    <property type="match status" value="1"/>
</dbReference>
<dbReference type="InterPro" id="IPR020845">
    <property type="entry name" value="AMP-binding_CS"/>
</dbReference>
<gene>
    <name evidence="3" type="ORF">FMM06_07640</name>
</gene>
<evidence type="ECO:0000313" key="3">
    <source>
        <dbReference type="EMBL" id="TRW17984.1"/>
    </source>
</evidence>
<comment type="caution">
    <text evidence="3">The sequence shown here is derived from an EMBL/GenBank/DDBJ whole genome shotgun (WGS) entry which is preliminary data.</text>
</comment>
<dbReference type="Pfam" id="PF00501">
    <property type="entry name" value="AMP-binding"/>
    <property type="match status" value="1"/>
</dbReference>
<dbReference type="GO" id="GO:0016878">
    <property type="term" value="F:acid-thiol ligase activity"/>
    <property type="evidence" value="ECO:0007669"/>
    <property type="project" value="UniProtKB-ARBA"/>
</dbReference>
<dbReference type="InterPro" id="IPR000873">
    <property type="entry name" value="AMP-dep_synth/lig_dom"/>
</dbReference>
<dbReference type="Pfam" id="PF13193">
    <property type="entry name" value="AMP-binding_C"/>
    <property type="match status" value="1"/>
</dbReference>
<evidence type="ECO:0000313" key="4">
    <source>
        <dbReference type="Proteomes" id="UP000317894"/>
    </source>
</evidence>
<dbReference type="InterPro" id="IPR050237">
    <property type="entry name" value="ATP-dep_AMP-bd_enzyme"/>
</dbReference>
<reference evidence="3 4" key="1">
    <citation type="submission" date="2019-07" db="EMBL/GenBank/DDBJ databases">
        <title>Novel species isolated from glacier.</title>
        <authorList>
            <person name="Liu Q."/>
            <person name="Xin Y.-H."/>
        </authorList>
    </citation>
    <scope>NUCLEOTIDE SEQUENCE [LARGE SCALE GENOMIC DNA]</scope>
    <source>
        <strain evidence="3 4">LB1R16</strain>
    </source>
</reference>
<dbReference type="NCBIfam" id="NF005863">
    <property type="entry name" value="PRK07798.1"/>
    <property type="match status" value="1"/>
</dbReference>
<protein>
    <submittedName>
        <fullName evidence="3">AMP-binding protein</fullName>
    </submittedName>
</protein>
<dbReference type="SUPFAM" id="SSF56801">
    <property type="entry name" value="Acetyl-CoA synthetase-like"/>
    <property type="match status" value="1"/>
</dbReference>
<dbReference type="PROSITE" id="PS00455">
    <property type="entry name" value="AMP_BINDING"/>
    <property type="match status" value="1"/>
</dbReference>
<dbReference type="EMBL" id="VJWA01000001">
    <property type="protein sequence ID" value="TRW17984.1"/>
    <property type="molecule type" value="Genomic_DNA"/>
</dbReference>
<dbReference type="InterPro" id="IPR025110">
    <property type="entry name" value="AMP-bd_C"/>
</dbReference>
<dbReference type="Gene3D" id="3.30.300.30">
    <property type="match status" value="1"/>
</dbReference>
<organism evidence="3 4">
    <name type="scientific">Glacieibacterium frigidum</name>
    <dbReference type="NCBI Taxonomy" id="2593303"/>
    <lineage>
        <taxon>Bacteria</taxon>
        <taxon>Pseudomonadati</taxon>
        <taxon>Pseudomonadota</taxon>
        <taxon>Alphaproteobacteria</taxon>
        <taxon>Sphingomonadales</taxon>
        <taxon>Sphingosinicellaceae</taxon>
        <taxon>Glacieibacterium</taxon>
    </lineage>
</organism>
<dbReference type="AlphaFoldDB" id="A0A552UID7"/>
<dbReference type="InterPro" id="IPR042099">
    <property type="entry name" value="ANL_N_sf"/>
</dbReference>
<dbReference type="InterPro" id="IPR045851">
    <property type="entry name" value="AMP-bd_C_sf"/>
</dbReference>
<name>A0A552UID7_9SPHN</name>
<dbReference type="Proteomes" id="UP000317894">
    <property type="component" value="Unassembled WGS sequence"/>
</dbReference>